<evidence type="ECO:0000256" key="13">
    <source>
        <dbReference type="ARBA" id="ARBA00023136"/>
    </source>
</evidence>
<dbReference type="PANTHER" id="PTHR34011:SF3">
    <property type="entry name" value="ALLOPHYCOCYANIN BETA CHAIN"/>
    <property type="match status" value="1"/>
</dbReference>
<evidence type="ECO:0000256" key="7">
    <source>
        <dbReference type="ARBA" id="ARBA00022549"/>
    </source>
</evidence>
<dbReference type="InterPro" id="IPR038719">
    <property type="entry name" value="Phycobilisome_asu/bsu_sf"/>
</dbReference>
<dbReference type="Pfam" id="PF00502">
    <property type="entry name" value="Phycobilisome"/>
    <property type="match status" value="1"/>
</dbReference>
<keyword evidence="12 17" id="KW-0793">Thylakoid</keyword>
<organism evidence="18">
    <name type="scientific">Laurencieae sp</name>
    <dbReference type="NCBI Taxonomy" id="2007162"/>
    <lineage>
        <taxon>Eukaryota</taxon>
        <taxon>Rhodophyta</taxon>
        <taxon>Florideophyceae</taxon>
        <taxon>Rhodymeniophycidae</taxon>
        <taxon>Ceramiales</taxon>
        <taxon>Rhodomelaceae</taxon>
        <taxon>Laurencieae</taxon>
    </lineage>
</organism>
<dbReference type="AlphaFoldDB" id="A0A1Z1M2A9"/>
<keyword evidence="9 17" id="KW-0605">Phycobilisome</keyword>
<geneLocation type="chloroplast" evidence="18"/>
<evidence type="ECO:0000313" key="18">
    <source>
        <dbReference type="EMBL" id="ARW60166.1"/>
    </source>
</evidence>
<dbReference type="InterPro" id="IPR012128">
    <property type="entry name" value="Phycobilisome_asu/bsu"/>
</dbReference>
<evidence type="ECO:0000256" key="15">
    <source>
        <dbReference type="PIRSR" id="PIRSR000081-1"/>
    </source>
</evidence>
<keyword evidence="7" id="KW-0042">Antenna complex</keyword>
<evidence type="ECO:0000256" key="5">
    <source>
        <dbReference type="ARBA" id="ARBA00022528"/>
    </source>
</evidence>
<keyword evidence="14 17" id="KW-0089">Bile pigment</keyword>
<keyword evidence="3 17" id="KW-0813">Transport</keyword>
<sequence length="173" mass="19678">MQDAITNVLNQYDITGKYLDKIAMNKLSIYFSTGINRLEATEIITSKASKIIKETASRLYAEQPELLRPGGNSYTTRRYATCLRDIDYYLRYTSYALIAGSNDILDERLLDGLRETYLSLNVPIGPSITSIQILKDVVAEEIDNNKADISPEDFKIFNKPFDYISQNLSEQNI</sequence>
<keyword evidence="8 17" id="KW-0934">Plastid</keyword>
<evidence type="ECO:0000256" key="11">
    <source>
        <dbReference type="ARBA" id="ARBA00022991"/>
    </source>
</evidence>
<dbReference type="InterPro" id="IPR009050">
    <property type="entry name" value="Globin-like_sf"/>
</dbReference>
<evidence type="ECO:0000256" key="9">
    <source>
        <dbReference type="ARBA" id="ARBA00022738"/>
    </source>
</evidence>
<feature type="modified residue" description="N4-methylasparagine" evidence="16">
    <location>
        <position position="72"/>
    </location>
</feature>
<keyword evidence="4" id="KW-0488">Methylation</keyword>
<dbReference type="EMBL" id="MF101412">
    <property type="protein sequence ID" value="ARW60166.1"/>
    <property type="molecule type" value="Genomic_DNA"/>
</dbReference>
<dbReference type="GO" id="GO:0009535">
    <property type="term" value="C:chloroplast thylakoid membrane"/>
    <property type="evidence" value="ECO:0007669"/>
    <property type="project" value="UniProtKB-SubCell"/>
</dbReference>
<evidence type="ECO:0000256" key="3">
    <source>
        <dbReference type="ARBA" id="ARBA00022448"/>
    </source>
</evidence>
<evidence type="ECO:0000256" key="2">
    <source>
        <dbReference type="ARBA" id="ARBA00008182"/>
    </source>
</evidence>
<evidence type="ECO:0000256" key="16">
    <source>
        <dbReference type="PIRSR" id="PIRSR000081-2"/>
    </source>
</evidence>
<protein>
    <submittedName>
        <fullName evidence="18">Allophycocyanin beta 18 subunit</fullName>
    </submittedName>
</protein>
<dbReference type="Gene3D" id="1.10.490.20">
    <property type="entry name" value="Phycocyanins"/>
    <property type="match status" value="1"/>
</dbReference>
<name>A0A1Z1M2A9_9FLOR</name>
<gene>
    <name evidence="18" type="primary">apcF</name>
</gene>
<evidence type="ECO:0000256" key="14">
    <source>
        <dbReference type="ARBA" id="ARBA00023307"/>
    </source>
</evidence>
<dbReference type="GO" id="GO:0030089">
    <property type="term" value="C:phycobilisome"/>
    <property type="evidence" value="ECO:0007669"/>
    <property type="project" value="UniProtKB-KW"/>
</dbReference>
<keyword evidence="10 17" id="KW-0249">Electron transport</keyword>
<dbReference type="NCBIfam" id="TIGR01337">
    <property type="entry name" value="apcB"/>
    <property type="match status" value="1"/>
</dbReference>
<keyword evidence="11 17" id="KW-0157">Chromophore</keyword>
<comment type="subcellular location">
    <subcellularLocation>
        <location evidence="1 17">Plastid</location>
        <location evidence="1 17">Chloroplast thylakoid membrane</location>
        <topology evidence="1 17">Peripheral membrane protein</topology>
        <orientation evidence="1 17">Stromal side</orientation>
    </subcellularLocation>
</comment>
<keyword evidence="13 17" id="KW-0472">Membrane</keyword>
<dbReference type="PANTHER" id="PTHR34011">
    <property type="entry name" value="PHYCOBILISOME 32.1 KDA LINKER POLYPEPTIDE, PHYCOCYANIN-ASSOCIATED, ROD 2-RELATED"/>
    <property type="match status" value="1"/>
</dbReference>
<reference evidence="18" key="1">
    <citation type="journal article" date="2017" name="J. Phycol.">
        <title>Analysis of chloroplast genomes and a supermatrix inform reclassification of the Rhodomelaceae (Rhodophyta).</title>
        <authorList>
            <person name="Diaz-Tapia P."/>
            <person name="Maggs C.A."/>
            <person name="West J.A."/>
            <person name="Verbruggen H."/>
        </authorList>
    </citation>
    <scope>NUCLEOTIDE SEQUENCE</scope>
    <source>
        <strain evidence="18">JFC1711</strain>
    </source>
</reference>
<dbReference type="GO" id="GO:0015979">
    <property type="term" value="P:photosynthesis"/>
    <property type="evidence" value="ECO:0007669"/>
    <property type="project" value="UniProtKB-KW"/>
</dbReference>
<evidence type="ECO:0000256" key="6">
    <source>
        <dbReference type="ARBA" id="ARBA00022531"/>
    </source>
</evidence>
<feature type="binding site" evidence="15">
    <location>
        <position position="77"/>
    </location>
    <ligand>
        <name>(2R,3E)-phycocyanobilin</name>
        <dbReference type="ChEBI" id="CHEBI:85275"/>
        <label>2</label>
    </ligand>
</feature>
<dbReference type="InterPro" id="IPR006245">
    <property type="entry name" value="Allophycocyanin_b"/>
</dbReference>
<evidence type="ECO:0000256" key="10">
    <source>
        <dbReference type="ARBA" id="ARBA00022982"/>
    </source>
</evidence>
<evidence type="ECO:0000256" key="12">
    <source>
        <dbReference type="ARBA" id="ARBA00023078"/>
    </source>
</evidence>
<accession>A0A1Z1M2A9</accession>
<dbReference type="PIRSF" id="PIRSF000081">
    <property type="entry name" value="Phycocyanin"/>
    <property type="match status" value="1"/>
</dbReference>
<proteinExistence type="inferred from homology"/>
<evidence type="ECO:0000256" key="17">
    <source>
        <dbReference type="RuleBase" id="RU004438"/>
    </source>
</evidence>
<keyword evidence="6 17" id="KW-0602">Photosynthesis</keyword>
<evidence type="ECO:0000256" key="4">
    <source>
        <dbReference type="ARBA" id="ARBA00022481"/>
    </source>
</evidence>
<evidence type="ECO:0000256" key="1">
    <source>
        <dbReference type="ARBA" id="ARBA00004185"/>
    </source>
</evidence>
<feature type="binding site" description="covalent" evidence="15">
    <location>
        <position position="82"/>
    </location>
    <ligand>
        <name>(2R,3E)-phycocyanobilin</name>
        <dbReference type="ChEBI" id="CHEBI:85275"/>
        <label>2</label>
    </ligand>
</feature>
<comment type="similarity">
    <text evidence="2 17">Belongs to the phycobiliprotein family.</text>
</comment>
<dbReference type="SUPFAM" id="SSF46458">
    <property type="entry name" value="Globin-like"/>
    <property type="match status" value="1"/>
</dbReference>
<feature type="binding site" evidence="15">
    <location>
        <position position="72"/>
    </location>
    <ligand>
        <name>(2R,3E)-phycocyanobilin</name>
        <dbReference type="ChEBI" id="CHEBI:85275"/>
        <label>2</label>
    </ligand>
</feature>
<evidence type="ECO:0000256" key="8">
    <source>
        <dbReference type="ARBA" id="ARBA00022640"/>
    </source>
</evidence>
<keyword evidence="5 17" id="KW-0150">Chloroplast</keyword>